<name>A0A098EM40_9BACL</name>
<dbReference type="Proteomes" id="UP000043699">
    <property type="component" value="Unassembled WGS sequence"/>
</dbReference>
<keyword evidence="2" id="KW-1185">Reference proteome</keyword>
<evidence type="ECO:0000313" key="2">
    <source>
        <dbReference type="Proteomes" id="UP000043699"/>
    </source>
</evidence>
<sequence>MLSMKQMIQIIRKAEVEKEYIHVLKLELDYELASLFDAMKQKDEHQKDKSKKRLQEIHVELEALHAL</sequence>
<evidence type="ECO:0000313" key="1">
    <source>
        <dbReference type="EMBL" id="CEG22351.1"/>
    </source>
</evidence>
<reference evidence="1 2" key="1">
    <citation type="submission" date="2014-09" db="EMBL/GenBank/DDBJ databases">
        <authorList>
            <person name="Urmite Genomes Urmite Genomes"/>
        </authorList>
    </citation>
    <scope>NUCLEOTIDE SEQUENCE [LARGE SCALE GENOMIC DNA]</scope>
    <source>
        <strain evidence="1 2">ES2</strain>
    </source>
</reference>
<accession>A0A098EM40</accession>
<dbReference type="AlphaFoldDB" id="A0A098EM40"/>
<proteinExistence type="predicted"/>
<protein>
    <submittedName>
        <fullName evidence="1">Uncharacterized protein</fullName>
    </submittedName>
</protein>
<dbReference type="EMBL" id="CCXS01000001">
    <property type="protein sequence ID" value="CEG22351.1"/>
    <property type="molecule type" value="Genomic_DNA"/>
</dbReference>
<dbReference type="STRING" id="1499687.BN1080_01277"/>
<gene>
    <name evidence="1" type="ORF">BN1080_01277</name>
</gene>
<organism evidence="1 2">
    <name type="scientific">Planococcus massiliensis</name>
    <dbReference type="NCBI Taxonomy" id="1499687"/>
    <lineage>
        <taxon>Bacteria</taxon>
        <taxon>Bacillati</taxon>
        <taxon>Bacillota</taxon>
        <taxon>Bacilli</taxon>
        <taxon>Bacillales</taxon>
        <taxon>Caryophanaceae</taxon>
        <taxon>Planococcus</taxon>
    </lineage>
</organism>